<evidence type="ECO:0000313" key="11">
    <source>
        <dbReference type="Proteomes" id="UP000238308"/>
    </source>
</evidence>
<name>A0A2T0XDZ1_9BURK</name>
<evidence type="ECO:0000256" key="5">
    <source>
        <dbReference type="ARBA" id="ARBA00022692"/>
    </source>
</evidence>
<protein>
    <submittedName>
        <fullName evidence="10">Dolichyl-phosphate-mannose-protein mannosyltransferase</fullName>
    </submittedName>
</protein>
<evidence type="ECO:0000313" key="10">
    <source>
        <dbReference type="EMBL" id="PRY97145.1"/>
    </source>
</evidence>
<feature type="transmembrane region" description="Helical" evidence="8">
    <location>
        <begin position="336"/>
        <end position="354"/>
    </location>
</feature>
<evidence type="ECO:0000256" key="4">
    <source>
        <dbReference type="ARBA" id="ARBA00022679"/>
    </source>
</evidence>
<feature type="transmembrane region" description="Helical" evidence="8">
    <location>
        <begin position="181"/>
        <end position="204"/>
    </location>
</feature>
<evidence type="ECO:0000256" key="3">
    <source>
        <dbReference type="ARBA" id="ARBA00022676"/>
    </source>
</evidence>
<sequence>MTDSSLQSPDTLATTRKKWLGYFDLSKPADLAKLTGCFVVFHVLLWLILTTLTHRAPHWDNMEEIVWAQSFEWGYYKHPPFSTWVYTFWTSILGQHFWVTYFSSLFNIGLMLLIIWRIALMVMNPARAVMAVVLSSIIFYHSVHGIISDQNTLQLMPIALMAWLMLLAVRVGGWWRWVLMGIAAAICLLTKYSAVVWFAVMGIWLLQDSRMRNWRIWALVLLSIASCLIALWPHIDWLIRENYPTFRYAEYQAGGRGVSENWSKLGGFLSSQAARLAPLLIAVGIIRYHLRKDAVIERIALVDQPLQAEWRFVDVLGLGPMLLTIVLGIAGVNLNANWAVTFFIITGVWAVRFLPKVDTVRLLKTVLAVGIAMDIALATGEALSGGLVVDLMKRQSRANFPAEQYAALLDKAWAEHMGPDTPVSLAVADEWFGGTYLVESKHKPLIFLDGYYSETPWIKRDMLQNCGALMIIDRREDSAPPRPNVIELLKKASWRGQFEIPWTRTGKGEQLQIEWAIIEPAVKGACKK</sequence>
<dbReference type="OrthoDB" id="8933800at2"/>
<feature type="transmembrane region" description="Helical" evidence="8">
    <location>
        <begin position="366"/>
        <end position="389"/>
    </location>
</feature>
<dbReference type="EMBL" id="PVTV01000015">
    <property type="protein sequence ID" value="PRY97145.1"/>
    <property type="molecule type" value="Genomic_DNA"/>
</dbReference>
<feature type="transmembrane region" description="Helical" evidence="8">
    <location>
        <begin position="31"/>
        <end position="52"/>
    </location>
</feature>
<evidence type="ECO:0000256" key="2">
    <source>
        <dbReference type="ARBA" id="ARBA00022475"/>
    </source>
</evidence>
<dbReference type="GO" id="GO:0005886">
    <property type="term" value="C:plasma membrane"/>
    <property type="evidence" value="ECO:0007669"/>
    <property type="project" value="UniProtKB-SubCell"/>
</dbReference>
<keyword evidence="7 8" id="KW-0472">Membrane</keyword>
<feature type="transmembrane region" description="Helical" evidence="8">
    <location>
        <begin position="125"/>
        <end position="143"/>
    </location>
</feature>
<dbReference type="Pfam" id="PF13231">
    <property type="entry name" value="PMT_2"/>
    <property type="match status" value="1"/>
</dbReference>
<feature type="transmembrane region" description="Helical" evidence="8">
    <location>
        <begin position="98"/>
        <end position="119"/>
    </location>
</feature>
<keyword evidence="2" id="KW-1003">Cell membrane</keyword>
<comment type="caution">
    <text evidence="10">The sequence shown here is derived from an EMBL/GenBank/DDBJ whole genome shotgun (WGS) entry which is preliminary data.</text>
</comment>
<keyword evidence="5 8" id="KW-0812">Transmembrane</keyword>
<feature type="transmembrane region" description="Helical" evidence="8">
    <location>
        <begin position="311"/>
        <end position="330"/>
    </location>
</feature>
<dbReference type="GO" id="GO:0016763">
    <property type="term" value="F:pentosyltransferase activity"/>
    <property type="evidence" value="ECO:0007669"/>
    <property type="project" value="TreeGrafter"/>
</dbReference>
<feature type="domain" description="Glycosyltransferase RgtA/B/C/D-like" evidence="9">
    <location>
        <begin position="77"/>
        <end position="237"/>
    </location>
</feature>
<evidence type="ECO:0000256" key="7">
    <source>
        <dbReference type="ARBA" id="ARBA00023136"/>
    </source>
</evidence>
<dbReference type="AlphaFoldDB" id="A0A2T0XDZ1"/>
<keyword evidence="11" id="KW-1185">Reference proteome</keyword>
<gene>
    <name evidence="10" type="ORF">BCM14_2285</name>
</gene>
<feature type="transmembrane region" description="Helical" evidence="8">
    <location>
        <begin position="155"/>
        <end position="175"/>
    </location>
</feature>
<dbReference type="PANTHER" id="PTHR33908">
    <property type="entry name" value="MANNOSYLTRANSFERASE YKCB-RELATED"/>
    <property type="match status" value="1"/>
</dbReference>
<dbReference type="Proteomes" id="UP000238308">
    <property type="component" value="Unassembled WGS sequence"/>
</dbReference>
<evidence type="ECO:0000256" key="6">
    <source>
        <dbReference type="ARBA" id="ARBA00022989"/>
    </source>
</evidence>
<feature type="transmembrane region" description="Helical" evidence="8">
    <location>
        <begin position="216"/>
        <end position="235"/>
    </location>
</feature>
<organism evidence="10 11">
    <name type="scientific">Jezberella montanilacus</name>
    <dbReference type="NCBI Taxonomy" id="323426"/>
    <lineage>
        <taxon>Bacteria</taxon>
        <taxon>Pseudomonadati</taxon>
        <taxon>Pseudomonadota</taxon>
        <taxon>Betaproteobacteria</taxon>
        <taxon>Burkholderiales</taxon>
        <taxon>Alcaligenaceae</taxon>
        <taxon>Jezberella</taxon>
    </lineage>
</organism>
<evidence type="ECO:0000256" key="8">
    <source>
        <dbReference type="SAM" id="Phobius"/>
    </source>
</evidence>
<accession>A0A2T0XDZ1</accession>
<evidence type="ECO:0000256" key="1">
    <source>
        <dbReference type="ARBA" id="ARBA00004651"/>
    </source>
</evidence>
<dbReference type="RefSeq" id="WP_106228120.1">
    <property type="nucleotide sequence ID" value="NZ_PVTV01000015.1"/>
</dbReference>
<keyword evidence="6 8" id="KW-1133">Transmembrane helix</keyword>
<keyword evidence="3 10" id="KW-0328">Glycosyltransferase</keyword>
<dbReference type="InterPro" id="IPR050297">
    <property type="entry name" value="LipidA_mod_glycosyltrf_83"/>
</dbReference>
<dbReference type="InterPro" id="IPR038731">
    <property type="entry name" value="RgtA/B/C-like"/>
</dbReference>
<evidence type="ECO:0000259" key="9">
    <source>
        <dbReference type="Pfam" id="PF13231"/>
    </source>
</evidence>
<keyword evidence="4 10" id="KW-0808">Transferase</keyword>
<dbReference type="GO" id="GO:0009103">
    <property type="term" value="P:lipopolysaccharide biosynthetic process"/>
    <property type="evidence" value="ECO:0007669"/>
    <property type="project" value="UniProtKB-ARBA"/>
</dbReference>
<comment type="subcellular location">
    <subcellularLocation>
        <location evidence="1">Cell membrane</location>
        <topology evidence="1">Multi-pass membrane protein</topology>
    </subcellularLocation>
</comment>
<reference evidence="10 11" key="1">
    <citation type="submission" date="2018-03" db="EMBL/GenBank/DDBJ databases">
        <title>Genomic Encyclopedia of Type Strains, Phase III (KMG-III): the genomes of soil and plant-associated and newly described type strains.</title>
        <authorList>
            <person name="Whitman W."/>
        </authorList>
    </citation>
    <scope>NUCLEOTIDE SEQUENCE [LARGE SCALE GENOMIC DNA]</scope>
    <source>
        <strain evidence="10 11">MWH-P2sevCIIIb</strain>
    </source>
</reference>
<proteinExistence type="predicted"/>
<feature type="transmembrane region" description="Helical" evidence="8">
    <location>
        <begin position="272"/>
        <end position="290"/>
    </location>
</feature>
<dbReference type="PANTHER" id="PTHR33908:SF9">
    <property type="entry name" value="BLL5595 PROTEIN"/>
    <property type="match status" value="1"/>
</dbReference>